<feature type="domain" description="SGNH hydrolase-type esterase" evidence="1">
    <location>
        <begin position="10"/>
        <end position="226"/>
    </location>
</feature>
<comment type="caution">
    <text evidence="2">The sequence shown here is derived from an EMBL/GenBank/DDBJ whole genome shotgun (WGS) entry which is preliminary data.</text>
</comment>
<gene>
    <name evidence="2" type="ORF">DL546_007138</name>
</gene>
<dbReference type="SUPFAM" id="SSF52266">
    <property type="entry name" value="SGNH hydrolase"/>
    <property type="match status" value="1"/>
</dbReference>
<dbReference type="AlphaFoldDB" id="A0A420Y8H9"/>
<evidence type="ECO:0000313" key="3">
    <source>
        <dbReference type="Proteomes" id="UP000275385"/>
    </source>
</evidence>
<sequence>MALPWPQVVLFGDSLFQQAAEVKDGFSFEAALQQQVLRRYDVVNRGLSGYNTSQALKHIDQIFTKPTEGGPKIKYLFVLLGANDACVKMPTNQQHIPLDKYKENLTKIITHPLITAHNPKILLVTPPPIDEIHITKLDLAWGHQEATRKAKISATYSQAVRDVAAEHPGTVLIDLCKAIMDVAIAKTPGFEPKTGVALGDPESGLRGYLEHLLPDGLHMSGEAYRIFFDAVKGHIESWDEESREGYTLPDWQVAPKLED</sequence>
<proteinExistence type="predicted"/>
<dbReference type="OrthoDB" id="671439at2759"/>
<keyword evidence="3" id="KW-1185">Reference proteome</keyword>
<reference evidence="2 3" key="1">
    <citation type="submission" date="2018-08" db="EMBL/GenBank/DDBJ databases">
        <title>Draft genome of the lignicolous fungus Coniochaeta pulveracea.</title>
        <authorList>
            <person name="Borstlap C.J."/>
            <person name="De Witt R.N."/>
            <person name="Botha A."/>
            <person name="Volschenk H."/>
        </authorList>
    </citation>
    <scope>NUCLEOTIDE SEQUENCE [LARGE SCALE GENOMIC DNA]</scope>
    <source>
        <strain evidence="2 3">CAB683</strain>
    </source>
</reference>
<evidence type="ECO:0000259" key="1">
    <source>
        <dbReference type="Pfam" id="PF13472"/>
    </source>
</evidence>
<dbReference type="PANTHER" id="PTHR14209">
    <property type="entry name" value="ISOAMYL ACETATE-HYDROLYZING ESTERASE 1"/>
    <property type="match status" value="1"/>
</dbReference>
<dbReference type="EMBL" id="QVQW01000034">
    <property type="protein sequence ID" value="RKU44182.1"/>
    <property type="molecule type" value="Genomic_DNA"/>
</dbReference>
<dbReference type="InterPro" id="IPR045136">
    <property type="entry name" value="Iah1-like"/>
</dbReference>
<dbReference type="InterPro" id="IPR036514">
    <property type="entry name" value="SGNH_hydro_sf"/>
</dbReference>
<organism evidence="2 3">
    <name type="scientific">Coniochaeta pulveracea</name>
    <dbReference type="NCBI Taxonomy" id="177199"/>
    <lineage>
        <taxon>Eukaryota</taxon>
        <taxon>Fungi</taxon>
        <taxon>Dikarya</taxon>
        <taxon>Ascomycota</taxon>
        <taxon>Pezizomycotina</taxon>
        <taxon>Sordariomycetes</taxon>
        <taxon>Sordariomycetidae</taxon>
        <taxon>Coniochaetales</taxon>
        <taxon>Coniochaetaceae</taxon>
        <taxon>Coniochaeta</taxon>
    </lineage>
</organism>
<dbReference type="PANTHER" id="PTHR14209:SF19">
    <property type="entry name" value="ISOAMYL ACETATE-HYDROLYZING ESTERASE 1 HOMOLOG"/>
    <property type="match status" value="1"/>
</dbReference>
<dbReference type="STRING" id="177199.A0A420Y8H9"/>
<dbReference type="CDD" id="cd01838">
    <property type="entry name" value="Isoamyl_acetate_hydrolase_like"/>
    <property type="match status" value="1"/>
</dbReference>
<dbReference type="Pfam" id="PF13472">
    <property type="entry name" value="Lipase_GDSL_2"/>
    <property type="match status" value="1"/>
</dbReference>
<name>A0A420Y8H9_9PEZI</name>
<dbReference type="Proteomes" id="UP000275385">
    <property type="component" value="Unassembled WGS sequence"/>
</dbReference>
<dbReference type="InterPro" id="IPR013830">
    <property type="entry name" value="SGNH_hydro"/>
</dbReference>
<evidence type="ECO:0000313" key="2">
    <source>
        <dbReference type="EMBL" id="RKU44182.1"/>
    </source>
</evidence>
<accession>A0A420Y8H9</accession>
<dbReference type="Gene3D" id="3.40.50.1110">
    <property type="entry name" value="SGNH hydrolase"/>
    <property type="match status" value="1"/>
</dbReference>
<protein>
    <recommendedName>
        <fullName evidence="1">SGNH hydrolase-type esterase domain-containing protein</fullName>
    </recommendedName>
</protein>